<accession>A0A1Y0EGL8</accession>
<keyword evidence="2" id="KW-1185">Reference proteome</keyword>
<organism evidence="1 2">
    <name type="scientific">Yoonia vestfoldensis</name>
    <dbReference type="NCBI Taxonomy" id="245188"/>
    <lineage>
        <taxon>Bacteria</taxon>
        <taxon>Pseudomonadati</taxon>
        <taxon>Pseudomonadota</taxon>
        <taxon>Alphaproteobacteria</taxon>
        <taxon>Rhodobacterales</taxon>
        <taxon>Paracoccaceae</taxon>
        <taxon>Yoonia</taxon>
    </lineage>
</organism>
<sequence>MKEKINVIQVSVQSAEVALVGHEAVPDLVINCSLMNIARGNMVLTLKSIEVDQVGAIGVVEIEKNRPVMLARASVSVAQFSLLLNCLQHHPPRPVTLILALQDSLTLTTGGYLDVDGQDRCMISDLSWSIPIL</sequence>
<dbReference type="EMBL" id="CP021431">
    <property type="protein sequence ID" value="ARU02735.1"/>
    <property type="molecule type" value="Genomic_DNA"/>
</dbReference>
<dbReference type="RefSeq" id="WP_087211230.1">
    <property type="nucleotide sequence ID" value="NZ_CP021431.1"/>
</dbReference>
<gene>
    <name evidence="1" type="ORF">LOKVESSMR4R_03465</name>
</gene>
<evidence type="ECO:0000313" key="2">
    <source>
        <dbReference type="Proteomes" id="UP000195273"/>
    </source>
</evidence>
<name>A0A1Y0EGL8_9RHOB</name>
<proteinExistence type="predicted"/>
<protein>
    <submittedName>
        <fullName evidence="1">Uncharacterized protein</fullName>
    </submittedName>
</protein>
<reference evidence="1 2" key="1">
    <citation type="submission" date="2017-05" db="EMBL/GenBank/DDBJ databases">
        <title>Genome Sequence of Loktanella vestfoldensis Strain SMR4r Isolated from a Culture of the Diatom Skeletonema marinoi.</title>
        <authorList>
            <person name="Topel M."/>
            <person name="Pinder M.I.M."/>
            <person name="Johansson O.N."/>
            <person name="Kourtchenko O."/>
            <person name="Godhe A."/>
            <person name="Clarke A.K."/>
        </authorList>
    </citation>
    <scope>NUCLEOTIDE SEQUENCE [LARGE SCALE GENOMIC DNA]</scope>
    <source>
        <strain evidence="1 2">SMR4r</strain>
    </source>
</reference>
<dbReference type="Proteomes" id="UP000195273">
    <property type="component" value="Chromosome"/>
</dbReference>
<evidence type="ECO:0000313" key="1">
    <source>
        <dbReference type="EMBL" id="ARU02735.1"/>
    </source>
</evidence>
<dbReference type="AlphaFoldDB" id="A0A1Y0EGL8"/>
<dbReference type="KEGG" id="lvs:LOKVESSMR4R_03465"/>
<dbReference type="OrthoDB" id="7853461at2"/>